<dbReference type="AlphaFoldDB" id="A0A645I0A1"/>
<gene>
    <name evidence="1" type="ORF">SDC9_191430</name>
</gene>
<accession>A0A645I0A1</accession>
<proteinExistence type="predicted"/>
<evidence type="ECO:0000313" key="1">
    <source>
        <dbReference type="EMBL" id="MPN43869.1"/>
    </source>
</evidence>
<name>A0A645I0A1_9ZZZZ</name>
<dbReference type="EMBL" id="VSSQ01102558">
    <property type="protein sequence ID" value="MPN43869.1"/>
    <property type="molecule type" value="Genomic_DNA"/>
</dbReference>
<reference evidence="1" key="1">
    <citation type="submission" date="2019-08" db="EMBL/GenBank/DDBJ databases">
        <authorList>
            <person name="Kucharzyk K."/>
            <person name="Murdoch R.W."/>
            <person name="Higgins S."/>
            <person name="Loffler F."/>
        </authorList>
    </citation>
    <scope>NUCLEOTIDE SEQUENCE</scope>
</reference>
<sequence>MAPNDAVRHAKLCSQFADFIFEQCVQWFDQFELHIFRQSAYVVVGLNCLGSLGSTFDHVCVKRSLRQEVDALQFRRFIVEDVNEFVTDDFTFLFRIADACQFVHETFFRINADDVQAEFAYQAFHNLIAFAFAQQAVVNKDTSQLRADCFVQQHADYA</sequence>
<protein>
    <submittedName>
        <fullName evidence="1">Uncharacterized protein</fullName>
    </submittedName>
</protein>
<organism evidence="1">
    <name type="scientific">bioreactor metagenome</name>
    <dbReference type="NCBI Taxonomy" id="1076179"/>
    <lineage>
        <taxon>unclassified sequences</taxon>
        <taxon>metagenomes</taxon>
        <taxon>ecological metagenomes</taxon>
    </lineage>
</organism>
<comment type="caution">
    <text evidence="1">The sequence shown here is derived from an EMBL/GenBank/DDBJ whole genome shotgun (WGS) entry which is preliminary data.</text>
</comment>